<accession>A0A1Q8S574</accession>
<name>A0A1Q8S574_9PEZI</name>
<evidence type="ECO:0000256" key="2">
    <source>
        <dbReference type="SAM" id="Phobius"/>
    </source>
</evidence>
<keyword evidence="2" id="KW-0812">Transmembrane</keyword>
<evidence type="ECO:0000313" key="3">
    <source>
        <dbReference type="EMBL" id="OLN96608.1"/>
    </source>
</evidence>
<gene>
    <name evidence="3" type="ORF">CCHL11_00837</name>
</gene>
<proteinExistence type="predicted"/>
<protein>
    <submittedName>
        <fullName evidence="3">Uncharacterized protein</fullName>
    </submittedName>
</protein>
<keyword evidence="4" id="KW-1185">Reference proteome</keyword>
<comment type="caution">
    <text evidence="3">The sequence shown here is derived from an EMBL/GenBank/DDBJ whole genome shotgun (WGS) entry which is preliminary data.</text>
</comment>
<reference evidence="3 4" key="1">
    <citation type="submission" date="2016-11" db="EMBL/GenBank/DDBJ databases">
        <title>Draft Genome Assembly of Colletotrichum chlorophyti a pathogen of herbaceous plants.</title>
        <authorList>
            <person name="Gan P."/>
            <person name="Narusaka M."/>
            <person name="Tsushima A."/>
            <person name="Narusaka Y."/>
            <person name="Takano Y."/>
            <person name="Shirasu K."/>
        </authorList>
    </citation>
    <scope>NUCLEOTIDE SEQUENCE [LARGE SCALE GENOMIC DNA]</scope>
    <source>
        <strain evidence="3 4">NTL11</strain>
    </source>
</reference>
<evidence type="ECO:0000256" key="1">
    <source>
        <dbReference type="SAM" id="MobiDB-lite"/>
    </source>
</evidence>
<evidence type="ECO:0000313" key="4">
    <source>
        <dbReference type="Proteomes" id="UP000186583"/>
    </source>
</evidence>
<keyword evidence="2" id="KW-0472">Membrane</keyword>
<dbReference type="STRING" id="708187.A0A1Q8S574"/>
<dbReference type="OrthoDB" id="4770059at2759"/>
<keyword evidence="2" id="KW-1133">Transmembrane helix</keyword>
<dbReference type="AlphaFoldDB" id="A0A1Q8S574"/>
<dbReference type="EMBL" id="MPGH01000017">
    <property type="protein sequence ID" value="OLN96608.1"/>
    <property type="molecule type" value="Genomic_DNA"/>
</dbReference>
<organism evidence="3 4">
    <name type="scientific">Colletotrichum chlorophyti</name>
    <dbReference type="NCBI Taxonomy" id="708187"/>
    <lineage>
        <taxon>Eukaryota</taxon>
        <taxon>Fungi</taxon>
        <taxon>Dikarya</taxon>
        <taxon>Ascomycota</taxon>
        <taxon>Pezizomycotina</taxon>
        <taxon>Sordariomycetes</taxon>
        <taxon>Hypocreomycetidae</taxon>
        <taxon>Glomerellales</taxon>
        <taxon>Glomerellaceae</taxon>
        <taxon>Colletotrichum</taxon>
    </lineage>
</organism>
<dbReference type="Proteomes" id="UP000186583">
    <property type="component" value="Unassembled WGS sequence"/>
</dbReference>
<feature type="transmembrane region" description="Helical" evidence="2">
    <location>
        <begin position="359"/>
        <end position="383"/>
    </location>
</feature>
<sequence length="493" mass="52164">MAATATTTSTSTNTYQSIVVTSFPHNPLTTQFQPPASCSAFYYGDIYMVDPQDDCLPTSHNKQETAYYSPGYVCPKGYMTAKIDNKGVHSITTVTCCPYRSDIILSAVDPATLSGQWANLYCTWIAPEITRIDIVHTENDRLWTEQAAITSPGGVNAYGIRMVYQSSDLETETAAVSASASATDSSTFNGASTAFYSPGNICPTGYTAQPYCSRNGGVRTVTTVTCCPYRGDMTLSCVEDDLTLAGPWETQFCTWMAGPATVVDITRTYSGSVITQAVTMSDRAGVNAWGIRMVYQESDINPKTTSVVSSTATGATAVTGETGSATQAGTVVGATNTSAATSIQTTVAASSPGAGLSTAATVAVAVVVPVIVIAALVGLFLLWRRRKHRYAGVQPTEVVMPPQLPDGTAPAADAGSAYAYNQNVRYTGPPVPQEMGAADMGGYYQNDKVLMNPNLAHHPGYTQFKGYPHAQPPAELSVDGAPLELPADNNHRR</sequence>
<feature type="region of interest" description="Disordered" evidence="1">
    <location>
        <begin position="466"/>
        <end position="493"/>
    </location>
</feature>